<dbReference type="PANTHER" id="PTHR43639:SF1">
    <property type="entry name" value="SHORT-CHAIN DEHYDROGENASE_REDUCTASE FAMILY PROTEIN"/>
    <property type="match status" value="1"/>
</dbReference>
<protein>
    <submittedName>
        <fullName evidence="3">SDR family oxidoreductase</fullName>
    </submittedName>
</protein>
<evidence type="ECO:0000256" key="1">
    <source>
        <dbReference type="ARBA" id="ARBA00006484"/>
    </source>
</evidence>
<comment type="caution">
    <text evidence="3">The sequence shown here is derived from an EMBL/GenBank/DDBJ whole genome shotgun (WGS) entry which is preliminary data.</text>
</comment>
<dbReference type="EMBL" id="QXFL01000001">
    <property type="protein sequence ID" value="RIV89154.1"/>
    <property type="molecule type" value="Genomic_DNA"/>
</dbReference>
<keyword evidence="2" id="KW-0560">Oxidoreductase</keyword>
<dbReference type="InterPro" id="IPR002347">
    <property type="entry name" value="SDR_fam"/>
</dbReference>
<dbReference type="Gene3D" id="3.40.50.720">
    <property type="entry name" value="NAD(P)-binding Rossmann-like Domain"/>
    <property type="match status" value="1"/>
</dbReference>
<evidence type="ECO:0000256" key="2">
    <source>
        <dbReference type="ARBA" id="ARBA00023002"/>
    </source>
</evidence>
<dbReference type="SUPFAM" id="SSF51735">
    <property type="entry name" value="NAD(P)-binding Rossmann-fold domains"/>
    <property type="match status" value="1"/>
</dbReference>
<gene>
    <name evidence="3" type="ORF">D2V07_02625</name>
</gene>
<comment type="similarity">
    <text evidence="1">Belongs to the short-chain dehydrogenases/reductases (SDR) family.</text>
</comment>
<dbReference type="RefSeq" id="WP_119584433.1">
    <property type="nucleotide sequence ID" value="NZ_CAWODQ010000001.1"/>
</dbReference>
<dbReference type="GO" id="GO:0016491">
    <property type="term" value="F:oxidoreductase activity"/>
    <property type="evidence" value="ECO:0007669"/>
    <property type="project" value="UniProtKB-KW"/>
</dbReference>
<proteinExistence type="inferred from homology"/>
<keyword evidence="4" id="KW-1185">Reference proteome</keyword>
<reference evidence="3 4" key="1">
    <citation type="submission" date="2018-08" db="EMBL/GenBank/DDBJ databases">
        <title>Erythrobacter zhengii sp.nov., a bacterium isolated from deep-sea sediment.</title>
        <authorList>
            <person name="Fang C."/>
            <person name="Wu Y.-H."/>
            <person name="Sun C."/>
            <person name="Wang H."/>
            <person name="Cheng H."/>
            <person name="Meng F.-X."/>
            <person name="Wang C.-S."/>
            <person name="Xu X.-W."/>
        </authorList>
    </citation>
    <scope>NUCLEOTIDE SEQUENCE [LARGE SCALE GENOMIC DNA]</scope>
    <source>
        <strain evidence="3 4">V18</strain>
    </source>
</reference>
<accession>A0A418NX14</accession>
<organism evidence="3 4">
    <name type="scientific">Aurantiacibacter zhengii</name>
    <dbReference type="NCBI Taxonomy" id="2307003"/>
    <lineage>
        <taxon>Bacteria</taxon>
        <taxon>Pseudomonadati</taxon>
        <taxon>Pseudomonadota</taxon>
        <taxon>Alphaproteobacteria</taxon>
        <taxon>Sphingomonadales</taxon>
        <taxon>Erythrobacteraceae</taxon>
        <taxon>Aurantiacibacter</taxon>
    </lineage>
</organism>
<evidence type="ECO:0000313" key="4">
    <source>
        <dbReference type="Proteomes" id="UP000286576"/>
    </source>
</evidence>
<name>A0A418NX14_9SPHN</name>
<dbReference type="Proteomes" id="UP000286576">
    <property type="component" value="Unassembled WGS sequence"/>
</dbReference>
<sequence length="252" mass="27313">MTRKAVLVTGGAKRVGAAFSRRFAKAGWHVVIHCNNSLEAAQKLAADLPSAQVAQCDLLDTEAAQGMVRNLAAELDDWRCLINSASIFDPDDVTAIDIETNRRAMQINAASPALLAQAFFANARSRAGRRVVQVTDQKLANLNPDFFSYTMSKAAADIAARMLAMAHDGEDRVYTLAPGAILPSHDQSSEEAQRSHRLNLLERHTQPDEVADAALFLAEGTLASGQSLYVDSGQHLLNQPRDVIYLAREGSD</sequence>
<dbReference type="OrthoDB" id="9786360at2"/>
<dbReference type="Pfam" id="PF13561">
    <property type="entry name" value="adh_short_C2"/>
    <property type="match status" value="1"/>
</dbReference>
<dbReference type="PRINTS" id="PR00081">
    <property type="entry name" value="GDHRDH"/>
</dbReference>
<evidence type="ECO:0000313" key="3">
    <source>
        <dbReference type="EMBL" id="RIV89154.1"/>
    </source>
</evidence>
<dbReference type="InterPro" id="IPR036291">
    <property type="entry name" value="NAD(P)-bd_dom_sf"/>
</dbReference>
<dbReference type="PANTHER" id="PTHR43639">
    <property type="entry name" value="OXIDOREDUCTASE, SHORT-CHAIN DEHYDROGENASE/REDUCTASE FAMILY (AFU_ORTHOLOGUE AFUA_5G02870)"/>
    <property type="match status" value="1"/>
</dbReference>
<dbReference type="AlphaFoldDB" id="A0A418NX14"/>